<name>A0A2S5KR32_9PROT</name>
<sequence>MEAVLLSNVGSVIAPKPARVTSWLGLACVSLLLSACNQVPQKQADTGYAPHYRDNDIRVPTYVRPTRSSSIEQRQVADDPEIRLNQQEDDDLWQQTRDNFQLKGFYDNPRVLSQREWYESYKRYLEKVSNQASPYYYHVLNQVLARNMPAEIALLPFIESAYNPMAVSPSKAAGPWQFVPGTAKHLGMRKNDWYDARRDIVDSTQAALNYLQVLADRYNGDWLLALAAYNAGEGTIDQAISRNQGKGLPTDYWSLNLRNETATYVPRLLALASIVDDPEDFGVALAPISNSPYFTVVKTHGQIDLDTAANLAGVSKSELSALNPGYTSGVTAPKGDGPGRLLVPIEAAETLRIGLNNITPEQQVAWRRYEVRRGDNLGVIAERFGTSAQAIKDINSLRSNRLRVGTSLMIPGTYKSISQQQIAQTSKVQRTIAQINTGKGSSAPAPAKNRSYKVRSGDSLYTIAQKSGMSVKELASLNKLNPRTPLKVGQTLSLKALQKSSAQQQVASSKVNYKVRNGDSLSTIADRFNVSVKSLQTWNGLKNHSIRAGQSLTVYTSEVASAGASDT</sequence>
<dbReference type="Gene3D" id="1.10.530.10">
    <property type="match status" value="1"/>
</dbReference>
<dbReference type="SUPFAM" id="SSF54106">
    <property type="entry name" value="LysM domain"/>
    <property type="match status" value="3"/>
</dbReference>
<dbReference type="Pfam" id="PF01476">
    <property type="entry name" value="LysM"/>
    <property type="match status" value="3"/>
</dbReference>
<dbReference type="PROSITE" id="PS51782">
    <property type="entry name" value="LYSM"/>
    <property type="match status" value="3"/>
</dbReference>
<dbReference type="SUPFAM" id="SSF53955">
    <property type="entry name" value="Lysozyme-like"/>
    <property type="match status" value="1"/>
</dbReference>
<dbReference type="AlphaFoldDB" id="A0A2S5KR32"/>
<dbReference type="Gene3D" id="3.10.350.10">
    <property type="entry name" value="LysM domain"/>
    <property type="match status" value="3"/>
</dbReference>
<protein>
    <submittedName>
        <fullName evidence="2">Lytic transglycosylase</fullName>
    </submittedName>
</protein>
<gene>
    <name evidence="2" type="ORF">C4K68_10580</name>
</gene>
<evidence type="ECO:0000313" key="2">
    <source>
        <dbReference type="EMBL" id="PPC77311.1"/>
    </source>
</evidence>
<dbReference type="InterPro" id="IPR018392">
    <property type="entry name" value="LysM"/>
</dbReference>
<dbReference type="InterPro" id="IPR008258">
    <property type="entry name" value="Transglycosylase_SLT_dom_1"/>
</dbReference>
<dbReference type="CDD" id="cd00118">
    <property type="entry name" value="LysM"/>
    <property type="match status" value="3"/>
</dbReference>
<dbReference type="CDD" id="cd16894">
    <property type="entry name" value="MltD-like"/>
    <property type="match status" value="1"/>
</dbReference>
<evidence type="ECO:0000259" key="1">
    <source>
        <dbReference type="PROSITE" id="PS51782"/>
    </source>
</evidence>
<reference evidence="2 3" key="1">
    <citation type="submission" date="2018-02" db="EMBL/GenBank/DDBJ databases">
        <title>novel marine gammaproteobacteria from coastal saline agro ecosystem.</title>
        <authorList>
            <person name="Krishnan R."/>
            <person name="Ramesh Kumar N."/>
        </authorList>
    </citation>
    <scope>NUCLEOTIDE SEQUENCE [LARGE SCALE GENOMIC DNA]</scope>
    <source>
        <strain evidence="2 3">228</strain>
    </source>
</reference>
<dbReference type="Pfam" id="PF01464">
    <property type="entry name" value="SLT"/>
    <property type="match status" value="1"/>
</dbReference>
<feature type="domain" description="LysM" evidence="1">
    <location>
        <begin position="450"/>
        <end position="494"/>
    </location>
</feature>
<dbReference type="EMBL" id="PRLP01000034">
    <property type="protein sequence ID" value="PPC77311.1"/>
    <property type="molecule type" value="Genomic_DNA"/>
</dbReference>
<evidence type="ECO:0000313" key="3">
    <source>
        <dbReference type="Proteomes" id="UP000238196"/>
    </source>
</evidence>
<feature type="domain" description="LysM" evidence="1">
    <location>
        <begin position="367"/>
        <end position="410"/>
    </location>
</feature>
<dbReference type="Proteomes" id="UP000238196">
    <property type="component" value="Unassembled WGS sequence"/>
</dbReference>
<feature type="domain" description="LysM" evidence="1">
    <location>
        <begin position="511"/>
        <end position="554"/>
    </location>
</feature>
<dbReference type="PANTHER" id="PTHR33734:SF22">
    <property type="entry name" value="MEMBRANE-BOUND LYTIC MUREIN TRANSGLYCOSYLASE D"/>
    <property type="match status" value="1"/>
</dbReference>
<dbReference type="InterPro" id="IPR036779">
    <property type="entry name" value="LysM_dom_sf"/>
</dbReference>
<dbReference type="PANTHER" id="PTHR33734">
    <property type="entry name" value="LYSM DOMAIN-CONTAINING GPI-ANCHORED PROTEIN 2"/>
    <property type="match status" value="1"/>
</dbReference>
<dbReference type="GO" id="GO:0008932">
    <property type="term" value="F:lytic endotransglycosylase activity"/>
    <property type="evidence" value="ECO:0007669"/>
    <property type="project" value="TreeGrafter"/>
</dbReference>
<dbReference type="SMART" id="SM00257">
    <property type="entry name" value="LysM"/>
    <property type="match status" value="3"/>
</dbReference>
<proteinExistence type="predicted"/>
<dbReference type="InterPro" id="IPR023346">
    <property type="entry name" value="Lysozyme-like_dom_sf"/>
</dbReference>
<accession>A0A2S5KR32</accession>
<organism evidence="2 3">
    <name type="scientific">Proteobacteria bacterium 228</name>
    <dbReference type="NCBI Taxonomy" id="2083153"/>
    <lineage>
        <taxon>Bacteria</taxon>
        <taxon>Pseudomonadati</taxon>
        <taxon>Pseudomonadota</taxon>
    </lineage>
</organism>
<comment type="caution">
    <text evidence="2">The sequence shown here is derived from an EMBL/GenBank/DDBJ whole genome shotgun (WGS) entry which is preliminary data.</text>
</comment>